<feature type="non-terminal residue" evidence="2">
    <location>
        <position position="66"/>
    </location>
</feature>
<comment type="caution">
    <text evidence="2">The sequence shown here is derived from an EMBL/GenBank/DDBJ whole genome shotgun (WGS) entry which is preliminary data.</text>
</comment>
<proteinExistence type="predicted"/>
<dbReference type="PANTHER" id="PTHR33112">
    <property type="entry name" value="DOMAIN PROTEIN, PUTATIVE-RELATED"/>
    <property type="match status" value="1"/>
</dbReference>
<feature type="non-terminal residue" evidence="2">
    <location>
        <position position="1"/>
    </location>
</feature>
<reference evidence="2" key="1">
    <citation type="journal article" date="2020" name="Stud. Mycol.">
        <title>101 Dothideomycetes genomes: a test case for predicting lifestyles and emergence of pathogens.</title>
        <authorList>
            <person name="Haridas S."/>
            <person name="Albert R."/>
            <person name="Binder M."/>
            <person name="Bloem J."/>
            <person name="Labutti K."/>
            <person name="Salamov A."/>
            <person name="Andreopoulos B."/>
            <person name="Baker S."/>
            <person name="Barry K."/>
            <person name="Bills G."/>
            <person name="Bluhm B."/>
            <person name="Cannon C."/>
            <person name="Castanera R."/>
            <person name="Culley D."/>
            <person name="Daum C."/>
            <person name="Ezra D."/>
            <person name="Gonzalez J."/>
            <person name="Henrissat B."/>
            <person name="Kuo A."/>
            <person name="Liang C."/>
            <person name="Lipzen A."/>
            <person name="Lutzoni F."/>
            <person name="Magnuson J."/>
            <person name="Mondo S."/>
            <person name="Nolan M."/>
            <person name="Ohm R."/>
            <person name="Pangilinan J."/>
            <person name="Park H.-J."/>
            <person name="Ramirez L."/>
            <person name="Alfaro M."/>
            <person name="Sun H."/>
            <person name="Tritt A."/>
            <person name="Yoshinaga Y."/>
            <person name="Zwiers L.-H."/>
            <person name="Turgeon B."/>
            <person name="Goodwin S."/>
            <person name="Spatafora J."/>
            <person name="Crous P."/>
            <person name="Grigoriev I."/>
        </authorList>
    </citation>
    <scope>NUCLEOTIDE SEQUENCE</scope>
    <source>
        <strain evidence="2">CBS 125425</strain>
    </source>
</reference>
<keyword evidence="3" id="KW-1185">Reference proteome</keyword>
<organism evidence="2 3">
    <name type="scientific">Polyplosphaeria fusca</name>
    <dbReference type="NCBI Taxonomy" id="682080"/>
    <lineage>
        <taxon>Eukaryota</taxon>
        <taxon>Fungi</taxon>
        <taxon>Dikarya</taxon>
        <taxon>Ascomycota</taxon>
        <taxon>Pezizomycotina</taxon>
        <taxon>Dothideomycetes</taxon>
        <taxon>Pleosporomycetidae</taxon>
        <taxon>Pleosporales</taxon>
        <taxon>Tetraplosphaeriaceae</taxon>
        <taxon>Polyplosphaeria</taxon>
    </lineage>
</organism>
<evidence type="ECO:0000313" key="2">
    <source>
        <dbReference type="EMBL" id="KAF2735844.1"/>
    </source>
</evidence>
<dbReference type="PANTHER" id="PTHR33112:SF12">
    <property type="entry name" value="HETEROKARYON INCOMPATIBILITY DOMAIN-CONTAINING PROTEIN"/>
    <property type="match status" value="1"/>
</dbReference>
<sequence>SLPKTIEDAIIVCKRVGARYIWIDSLCIDQSNVADKLNQVKLMDRIYQGAAATIVVLDSVNAHSGI</sequence>
<evidence type="ECO:0000313" key="3">
    <source>
        <dbReference type="Proteomes" id="UP000799444"/>
    </source>
</evidence>
<evidence type="ECO:0000259" key="1">
    <source>
        <dbReference type="Pfam" id="PF06985"/>
    </source>
</evidence>
<dbReference type="AlphaFoldDB" id="A0A9P4R361"/>
<dbReference type="InterPro" id="IPR010730">
    <property type="entry name" value="HET"/>
</dbReference>
<name>A0A9P4R361_9PLEO</name>
<gene>
    <name evidence="2" type="ORF">EJ04DRAFT_388771</name>
</gene>
<dbReference type="Pfam" id="PF06985">
    <property type="entry name" value="HET"/>
    <property type="match status" value="1"/>
</dbReference>
<feature type="domain" description="Heterokaryon incompatibility" evidence="1">
    <location>
        <begin position="2"/>
        <end position="64"/>
    </location>
</feature>
<dbReference type="Proteomes" id="UP000799444">
    <property type="component" value="Unassembled WGS sequence"/>
</dbReference>
<accession>A0A9P4R361</accession>
<dbReference type="EMBL" id="ML996131">
    <property type="protein sequence ID" value="KAF2735844.1"/>
    <property type="molecule type" value="Genomic_DNA"/>
</dbReference>
<protein>
    <submittedName>
        <fullName evidence="2">Heterokaryon incompatibility</fullName>
    </submittedName>
</protein>
<dbReference type="OrthoDB" id="2958217at2759"/>